<name>A0AAD7BYW1_9AGAR</name>
<dbReference type="AlphaFoldDB" id="A0AAD7BYW1"/>
<dbReference type="EMBL" id="JARKIF010000007">
    <property type="protein sequence ID" value="KAJ7634606.1"/>
    <property type="molecule type" value="Genomic_DNA"/>
</dbReference>
<comment type="caution">
    <text evidence="2">The sequence shown here is derived from an EMBL/GenBank/DDBJ whole genome shotgun (WGS) entry which is preliminary data.</text>
</comment>
<dbReference type="Proteomes" id="UP001221142">
    <property type="component" value="Unassembled WGS sequence"/>
</dbReference>
<evidence type="ECO:0000313" key="3">
    <source>
        <dbReference type="Proteomes" id="UP001221142"/>
    </source>
</evidence>
<sequence>MSGVISAHTMDSPFTSKLGTNYCPTVDETVEIEAVLIEPLLQMKRLDTKIAELQQALSKLLGERESLQTHVQAHKALLSPIRRMPADIMQEIFKACLPTHRNCVMDASEAPLLLGRICSAWRDLSVATPRLWASLHIVDHGEPPWQESEPDPDLEFIAAQGPRAALVSDAVRAWLGRSGQCPLSISLEYDLEFAYPPCRSIIQTIFSLASRWQHIRFATTTPVFQGLVQLSPVDVPELKSVALRGHQIGWDSLGFAWDSLSFLAGAKVQTIAVSGTGLVVTELPLEWTRLTALSNLPEERSTWMPQEPRATIDAALLTMSRCTRLRSLSFDLIKLPIAGELGFVDHRRLQSLHLSGGPGTTASLLERISVPQLKDFTLRNKDPWNPASEPEPDSESSLVRFLGTLPLLENLSLTTGPFRLSSVKEILLHLPPSLQHFSIHAPKSPWYHGNPESRVDFLAPLVTPGSTMPLPILRDFDVAIAGEEIITDSTLLQFITARASTLRRIKFSFDRPMQSDIRDALSPLIENGLDFDVTYSPVNVHKYSPWTGLPDAPNRYK</sequence>
<organism evidence="2 3">
    <name type="scientific">Roridomyces roridus</name>
    <dbReference type="NCBI Taxonomy" id="1738132"/>
    <lineage>
        <taxon>Eukaryota</taxon>
        <taxon>Fungi</taxon>
        <taxon>Dikarya</taxon>
        <taxon>Basidiomycota</taxon>
        <taxon>Agaricomycotina</taxon>
        <taxon>Agaricomycetes</taxon>
        <taxon>Agaricomycetidae</taxon>
        <taxon>Agaricales</taxon>
        <taxon>Marasmiineae</taxon>
        <taxon>Mycenaceae</taxon>
        <taxon>Roridomyces</taxon>
    </lineage>
</organism>
<proteinExistence type="predicted"/>
<gene>
    <name evidence="2" type="ORF">FB45DRAFT_1056613</name>
</gene>
<reference evidence="2" key="1">
    <citation type="submission" date="2023-03" db="EMBL/GenBank/DDBJ databases">
        <title>Massive genome expansion in bonnet fungi (Mycena s.s.) driven by repeated elements and novel gene families across ecological guilds.</title>
        <authorList>
            <consortium name="Lawrence Berkeley National Laboratory"/>
            <person name="Harder C.B."/>
            <person name="Miyauchi S."/>
            <person name="Viragh M."/>
            <person name="Kuo A."/>
            <person name="Thoen E."/>
            <person name="Andreopoulos B."/>
            <person name="Lu D."/>
            <person name="Skrede I."/>
            <person name="Drula E."/>
            <person name="Henrissat B."/>
            <person name="Morin E."/>
            <person name="Kohler A."/>
            <person name="Barry K."/>
            <person name="LaButti K."/>
            <person name="Morin E."/>
            <person name="Salamov A."/>
            <person name="Lipzen A."/>
            <person name="Mereny Z."/>
            <person name="Hegedus B."/>
            <person name="Baldrian P."/>
            <person name="Stursova M."/>
            <person name="Weitz H."/>
            <person name="Taylor A."/>
            <person name="Grigoriev I.V."/>
            <person name="Nagy L.G."/>
            <person name="Martin F."/>
            <person name="Kauserud H."/>
        </authorList>
    </citation>
    <scope>NUCLEOTIDE SEQUENCE</scope>
    <source>
        <strain evidence="2">9284</strain>
    </source>
</reference>
<evidence type="ECO:0008006" key="4">
    <source>
        <dbReference type="Google" id="ProtNLM"/>
    </source>
</evidence>
<evidence type="ECO:0000313" key="2">
    <source>
        <dbReference type="EMBL" id="KAJ7634606.1"/>
    </source>
</evidence>
<evidence type="ECO:0000256" key="1">
    <source>
        <dbReference type="SAM" id="Coils"/>
    </source>
</evidence>
<feature type="coiled-coil region" evidence="1">
    <location>
        <begin position="43"/>
        <end position="70"/>
    </location>
</feature>
<keyword evidence="3" id="KW-1185">Reference proteome</keyword>
<keyword evidence="1" id="KW-0175">Coiled coil</keyword>
<protein>
    <recommendedName>
        <fullName evidence="4">F-box domain-containing protein</fullName>
    </recommendedName>
</protein>
<accession>A0AAD7BYW1</accession>